<reference evidence="1" key="2">
    <citation type="submission" date="2025-09" db="UniProtKB">
        <authorList>
            <consortium name="Ensembl"/>
        </authorList>
    </citation>
    <scope>IDENTIFICATION</scope>
</reference>
<evidence type="ECO:0000313" key="2">
    <source>
        <dbReference type="Proteomes" id="UP000694427"/>
    </source>
</evidence>
<proteinExistence type="predicted"/>
<protein>
    <submittedName>
        <fullName evidence="1">KIAA0825</fullName>
    </submittedName>
</protein>
<reference evidence="1" key="1">
    <citation type="submission" date="2025-08" db="UniProtKB">
        <authorList>
            <consortium name="Ensembl"/>
        </authorList>
    </citation>
    <scope>IDENTIFICATION</scope>
</reference>
<dbReference type="Ensembl" id="ENSCCRT00010056372.1">
    <property type="protein sequence ID" value="ENSCCRP00010051434.1"/>
    <property type="gene ID" value="ENSCCRG00010021820.1"/>
</dbReference>
<dbReference type="PANTHER" id="PTHR33960:SF1">
    <property type="entry name" value="SIMILAR TO KIAA0825 PROTEIN"/>
    <property type="match status" value="1"/>
</dbReference>
<dbReference type="InterPro" id="IPR027993">
    <property type="entry name" value="DUF4495"/>
</dbReference>
<evidence type="ECO:0000313" key="1">
    <source>
        <dbReference type="Ensembl" id="ENSCCRP00010051434.1"/>
    </source>
</evidence>
<dbReference type="Proteomes" id="UP000694427">
    <property type="component" value="Unplaced"/>
</dbReference>
<dbReference type="PANTHER" id="PTHR33960">
    <property type="entry name" value="SIMILAR TO KIAA0825 PROTEIN"/>
    <property type="match status" value="1"/>
</dbReference>
<keyword evidence="2" id="KW-1185">Reference proteome</keyword>
<dbReference type="AlphaFoldDB" id="A0A8C1KU50"/>
<sequence>MDWQGDFLHDHAFVELQLEGIPSEVDIQNLIRDTEEKLRLNACSIEQNLKELQAKVGEASSGERVPSPIECLQWFSQRNLSILKPVATGHQELLDFLRALQNSLKAEKAFEEAILHLLLNISTQCGVAFPTSCPASSEEHSSSPNLSMPCDDLALEVQKAWDDVRFSLRSHLLGKLQMMTEPSQTEGELGVGTQATQKIFYLQQLLFLFPETKFFSWYQHLQIKAVLSVLRNCQSSIPGGKKGFDRLTQGFQTASPALCSLHRKEIHVLNEVAEPHNIIAFLNHVYLNTVAQELGVLMDKEIETALKDNTTHSMKGANMSSKKSAVGQCLHALLFILHIKLEVIKIGL</sequence>
<accession>A0A8C1KU50</accession>
<organism evidence="1 2">
    <name type="scientific">Cyprinus carpio</name>
    <name type="common">Common carp</name>
    <dbReference type="NCBI Taxonomy" id="7962"/>
    <lineage>
        <taxon>Eukaryota</taxon>
        <taxon>Metazoa</taxon>
        <taxon>Chordata</taxon>
        <taxon>Craniata</taxon>
        <taxon>Vertebrata</taxon>
        <taxon>Euteleostomi</taxon>
        <taxon>Actinopterygii</taxon>
        <taxon>Neopterygii</taxon>
        <taxon>Teleostei</taxon>
        <taxon>Ostariophysi</taxon>
        <taxon>Cypriniformes</taxon>
        <taxon>Cyprinidae</taxon>
        <taxon>Cyprininae</taxon>
        <taxon>Cyprinus</taxon>
    </lineage>
</organism>
<name>A0A8C1KU50_CYPCA</name>